<gene>
    <name evidence="3" type="ORF">M4438_24785</name>
</gene>
<dbReference type="InterPro" id="IPR029057">
    <property type="entry name" value="PRTase-like"/>
</dbReference>
<dbReference type="Proteomes" id="UP001202052">
    <property type="component" value="Unassembled WGS sequence"/>
</dbReference>
<dbReference type="EMBL" id="JAMCCK010000036">
    <property type="protein sequence ID" value="MCL3996684.1"/>
    <property type="molecule type" value="Genomic_DNA"/>
</dbReference>
<keyword evidence="4" id="KW-1185">Reference proteome</keyword>
<proteinExistence type="inferred from homology"/>
<evidence type="ECO:0000256" key="2">
    <source>
        <dbReference type="SAM" id="MobiDB-lite"/>
    </source>
</evidence>
<accession>A0ABT0NYZ4</accession>
<comment type="similarity">
    <text evidence="1">Belongs to the ComF/GntX family.</text>
</comment>
<reference evidence="3 4" key="1">
    <citation type="submission" date="2022-05" db="EMBL/GenBank/DDBJ databases">
        <title>Genome Resource of Streptomyces lavenduligriseus GA1-1, a Strain with Broad-Spectrum Antifungal Activity against Phytopathogenic Fungi.</title>
        <authorList>
            <person name="Qi D."/>
        </authorList>
    </citation>
    <scope>NUCLEOTIDE SEQUENCE [LARGE SCALE GENOMIC DNA]</scope>
    <source>
        <strain evidence="3 4">GA1-1</strain>
    </source>
</reference>
<protein>
    <submittedName>
        <fullName evidence="3">ComF family protein</fullName>
    </submittedName>
</protein>
<name>A0ABT0NYZ4_9ACTN</name>
<sequence length="313" mass="32147">MRGWWQDLTDLVLPADCAGCGAPRTALCPRCRATLDGGLARRARPVPEPAGLPVVHAVAPYAAEVRALLLAHKERGALALAGALGVALARAVRAGLAEGVEDAGGFGPAASGLGPGSGGGAGAGPVVPTWREPLLLVPVPSARWAVRARGHDPVRRMALAAARELRRTGTPARVAAVLRQRRAVADQAALDAPGRLANLAGALEVTAGGAPLLGDGRRVVLVDDLMTTGASLAEAARALRETVVSGVSGAHGGRAVYRAITREGREERRIGSEQERTESVHSAPEKAVPNARARMPRAAVIAAPADSLEIIRN</sequence>
<dbReference type="InterPro" id="IPR051910">
    <property type="entry name" value="ComF/GntX_DNA_util-trans"/>
</dbReference>
<evidence type="ECO:0000256" key="1">
    <source>
        <dbReference type="ARBA" id="ARBA00008007"/>
    </source>
</evidence>
<dbReference type="InterPro" id="IPR000836">
    <property type="entry name" value="PRTase_dom"/>
</dbReference>
<dbReference type="PANTHER" id="PTHR47505:SF1">
    <property type="entry name" value="DNA UTILIZATION PROTEIN YHGH"/>
    <property type="match status" value="1"/>
</dbReference>
<feature type="compositionally biased region" description="Basic and acidic residues" evidence="2">
    <location>
        <begin position="266"/>
        <end position="279"/>
    </location>
</feature>
<evidence type="ECO:0000313" key="3">
    <source>
        <dbReference type="EMBL" id="MCL3996684.1"/>
    </source>
</evidence>
<evidence type="ECO:0000313" key="4">
    <source>
        <dbReference type="Proteomes" id="UP001202052"/>
    </source>
</evidence>
<comment type="caution">
    <text evidence="3">The sequence shown here is derived from an EMBL/GenBank/DDBJ whole genome shotgun (WGS) entry which is preliminary data.</text>
</comment>
<feature type="region of interest" description="Disordered" evidence="2">
    <location>
        <begin position="266"/>
        <end position="291"/>
    </location>
</feature>
<dbReference type="PANTHER" id="PTHR47505">
    <property type="entry name" value="DNA UTILIZATION PROTEIN YHGH"/>
    <property type="match status" value="1"/>
</dbReference>
<organism evidence="3 4">
    <name type="scientific">Streptomyces lavenduligriseus</name>
    <dbReference type="NCBI Taxonomy" id="67315"/>
    <lineage>
        <taxon>Bacteria</taxon>
        <taxon>Bacillati</taxon>
        <taxon>Actinomycetota</taxon>
        <taxon>Actinomycetes</taxon>
        <taxon>Kitasatosporales</taxon>
        <taxon>Streptomycetaceae</taxon>
        <taxon>Streptomyces</taxon>
    </lineage>
</organism>
<dbReference type="RefSeq" id="WP_249491719.1">
    <property type="nucleotide sequence ID" value="NZ_JAMCCK010000036.1"/>
</dbReference>
<dbReference type="CDD" id="cd06223">
    <property type="entry name" value="PRTases_typeI"/>
    <property type="match status" value="1"/>
</dbReference>
<dbReference type="Gene3D" id="3.40.50.2020">
    <property type="match status" value="1"/>
</dbReference>
<dbReference type="SUPFAM" id="SSF53271">
    <property type="entry name" value="PRTase-like"/>
    <property type="match status" value="1"/>
</dbReference>